<dbReference type="Gene3D" id="1.10.10.60">
    <property type="entry name" value="Homeodomain-like"/>
    <property type="match status" value="2"/>
</dbReference>
<evidence type="ECO:0000256" key="2">
    <source>
        <dbReference type="ARBA" id="ARBA00023015"/>
    </source>
</evidence>
<comment type="function">
    <text evidence="5">Regulatory protein of the TOL plasmid xyl operons. XylS activates the xylXYZLTEGFJQKIH operon required for the degradation of toluene, m-xylene and p-xylene.</text>
</comment>
<keyword evidence="4" id="KW-0804">Transcription</keyword>
<dbReference type="SUPFAM" id="SSF46689">
    <property type="entry name" value="Homeodomain-like"/>
    <property type="match status" value="2"/>
</dbReference>
<dbReference type="InterPro" id="IPR018060">
    <property type="entry name" value="HTH_AraC"/>
</dbReference>
<name>A0ABS5XCF0_9GAMM</name>
<dbReference type="SMART" id="SM00342">
    <property type="entry name" value="HTH_ARAC"/>
    <property type="match status" value="1"/>
</dbReference>
<evidence type="ECO:0000256" key="1">
    <source>
        <dbReference type="ARBA" id="ARBA00004496"/>
    </source>
</evidence>
<feature type="domain" description="HTH araC/xylS-type" evidence="6">
    <location>
        <begin position="26"/>
        <end position="124"/>
    </location>
</feature>
<dbReference type="InterPro" id="IPR018062">
    <property type="entry name" value="HTH_AraC-typ_CS"/>
</dbReference>
<evidence type="ECO:0000259" key="6">
    <source>
        <dbReference type="PROSITE" id="PS01124"/>
    </source>
</evidence>
<dbReference type="RefSeq" id="WP_215371011.1">
    <property type="nucleotide sequence ID" value="NZ_JAGTIS010000002.1"/>
</dbReference>
<keyword evidence="2" id="KW-0805">Transcription regulation</keyword>
<evidence type="ECO:0000256" key="3">
    <source>
        <dbReference type="ARBA" id="ARBA00023125"/>
    </source>
</evidence>
<sequence length="126" mass="14163">MLQSKIMTAISAAAPIQRYLAPWQLERALTLLLEHLDSGIDVTTLAAACRLSRSDFSRKFKVSTGHSPQAWLRVQRVEKAKRLLAEARLPLAEIGLECGFCDQAHFCRIFSRLEGITPQGWRRLAS</sequence>
<dbReference type="InterPro" id="IPR050204">
    <property type="entry name" value="AraC_XylS_family_regulators"/>
</dbReference>
<dbReference type="Proteomes" id="UP001519667">
    <property type="component" value="Unassembled WGS sequence"/>
</dbReference>
<keyword evidence="3" id="KW-0238">DNA-binding</keyword>
<dbReference type="PANTHER" id="PTHR46796">
    <property type="entry name" value="HTH-TYPE TRANSCRIPTIONAL ACTIVATOR RHAS-RELATED"/>
    <property type="match status" value="1"/>
</dbReference>
<dbReference type="PROSITE" id="PS01124">
    <property type="entry name" value="HTH_ARAC_FAMILY_2"/>
    <property type="match status" value="1"/>
</dbReference>
<dbReference type="EMBL" id="JAGTIS010000002">
    <property type="protein sequence ID" value="MBT8765374.1"/>
    <property type="molecule type" value="Genomic_DNA"/>
</dbReference>
<proteinExistence type="predicted"/>
<dbReference type="PROSITE" id="PS00041">
    <property type="entry name" value="HTH_ARAC_FAMILY_1"/>
    <property type="match status" value="1"/>
</dbReference>
<accession>A0ABS5XCF0</accession>
<reference evidence="7 8" key="1">
    <citation type="submission" date="2021-04" db="EMBL/GenBank/DDBJ databases">
        <title>Pseudomonas boanensis sp. nov., a bacterium isolated from river water used for household purposes in Boane District, Mozambique.</title>
        <authorList>
            <person name="Nicklasson M."/>
            <person name="Martin-Rodriguez A.J."/>
            <person name="Thorell K."/>
            <person name="Neves L."/>
            <person name="Mussagy A."/>
            <person name="Rydberg H.A."/>
            <person name="Hernroth B."/>
            <person name="Svensson-Stadler L."/>
            <person name="Sjoling A."/>
        </authorList>
    </citation>
    <scope>NUCLEOTIDE SEQUENCE [LARGE SCALE GENOMIC DNA]</scope>
    <source>
        <strain evidence="7 8">DB1</strain>
    </source>
</reference>
<dbReference type="PANTHER" id="PTHR46796:SF14">
    <property type="entry name" value="TRANSCRIPTIONAL REGULATORY PROTEIN"/>
    <property type="match status" value="1"/>
</dbReference>
<protein>
    <submittedName>
        <fullName evidence="7">Helix-turn-helix transcriptional regulator</fullName>
    </submittedName>
</protein>
<gene>
    <name evidence="7" type="ORF">J7302_04385</name>
</gene>
<organism evidence="7 8">
    <name type="scientific">Metapseudomonas boanensis</name>
    <dbReference type="NCBI Taxonomy" id="2822138"/>
    <lineage>
        <taxon>Bacteria</taxon>
        <taxon>Pseudomonadati</taxon>
        <taxon>Pseudomonadota</taxon>
        <taxon>Gammaproteobacteria</taxon>
        <taxon>Pseudomonadales</taxon>
        <taxon>Pseudomonadaceae</taxon>
        <taxon>Metapseudomonas</taxon>
    </lineage>
</organism>
<comment type="caution">
    <text evidence="7">The sequence shown here is derived from an EMBL/GenBank/DDBJ whole genome shotgun (WGS) entry which is preliminary data.</text>
</comment>
<dbReference type="InterPro" id="IPR009057">
    <property type="entry name" value="Homeodomain-like_sf"/>
</dbReference>
<evidence type="ECO:0000313" key="8">
    <source>
        <dbReference type="Proteomes" id="UP001519667"/>
    </source>
</evidence>
<dbReference type="Pfam" id="PF12833">
    <property type="entry name" value="HTH_18"/>
    <property type="match status" value="1"/>
</dbReference>
<evidence type="ECO:0000256" key="5">
    <source>
        <dbReference type="ARBA" id="ARBA00037345"/>
    </source>
</evidence>
<comment type="subcellular location">
    <subcellularLocation>
        <location evidence="1">Cytoplasm</location>
    </subcellularLocation>
</comment>
<keyword evidence="8" id="KW-1185">Reference proteome</keyword>
<evidence type="ECO:0000313" key="7">
    <source>
        <dbReference type="EMBL" id="MBT8765374.1"/>
    </source>
</evidence>
<evidence type="ECO:0000256" key="4">
    <source>
        <dbReference type="ARBA" id="ARBA00023163"/>
    </source>
</evidence>